<dbReference type="EMBL" id="AP019834">
    <property type="protein sequence ID" value="BBM48360.1"/>
    <property type="molecule type" value="Genomic_DNA"/>
</dbReference>
<evidence type="ECO:0000313" key="2">
    <source>
        <dbReference type="Proteomes" id="UP000321397"/>
    </source>
</evidence>
<keyword evidence="1" id="KW-0808">Transferase</keyword>
<reference evidence="1 2" key="1">
    <citation type="submission" date="2019-07" db="EMBL/GenBank/DDBJ databases">
        <title>Complete Genome Sequence of Leptotrichia wadei Strain JMUB3933.</title>
        <authorList>
            <person name="Watanabe S."/>
            <person name="Cui L."/>
        </authorList>
    </citation>
    <scope>NUCLEOTIDE SEQUENCE [LARGE SCALE GENOMIC DNA]</scope>
    <source>
        <strain evidence="1 2">JMUB3933</strain>
    </source>
</reference>
<accession>A0A510K9P2</accession>
<dbReference type="RefSeq" id="WP_172618871.1">
    <property type="nucleotide sequence ID" value="NZ_AP019834.1"/>
</dbReference>
<sequence length="51" mass="6224">MKYKDWEIKYANKRFVNTTVKVPEGRYRLLGNIKDSRYNSVEELLQNMKKK</sequence>
<proteinExistence type="predicted"/>
<gene>
    <name evidence="1" type="ORF">JMUB3933_1876</name>
</gene>
<keyword evidence="1" id="KW-0418">Kinase</keyword>
<protein>
    <submittedName>
        <fullName evidence="1">Tyrosine-protein kinase</fullName>
    </submittedName>
</protein>
<evidence type="ECO:0000313" key="1">
    <source>
        <dbReference type="EMBL" id="BBM48360.1"/>
    </source>
</evidence>
<dbReference type="AlphaFoldDB" id="A0A510K9P2"/>
<dbReference type="GO" id="GO:0016301">
    <property type="term" value="F:kinase activity"/>
    <property type="evidence" value="ECO:0007669"/>
    <property type="project" value="UniProtKB-KW"/>
</dbReference>
<name>A0A510K9P2_9FUSO</name>
<dbReference type="Proteomes" id="UP000321397">
    <property type="component" value="Chromosome"/>
</dbReference>
<organism evidence="1 2">
    <name type="scientific">Leptotrichia wadei</name>
    <dbReference type="NCBI Taxonomy" id="157687"/>
    <lineage>
        <taxon>Bacteria</taxon>
        <taxon>Fusobacteriati</taxon>
        <taxon>Fusobacteriota</taxon>
        <taxon>Fusobacteriia</taxon>
        <taxon>Fusobacteriales</taxon>
        <taxon>Leptotrichiaceae</taxon>
        <taxon>Leptotrichia</taxon>
    </lineage>
</organism>